<evidence type="ECO:0000256" key="4">
    <source>
        <dbReference type="ARBA" id="ARBA00023002"/>
    </source>
</evidence>
<dbReference type="GO" id="GO:0004497">
    <property type="term" value="F:monooxygenase activity"/>
    <property type="evidence" value="ECO:0007669"/>
    <property type="project" value="UniProtKB-KW"/>
</dbReference>
<evidence type="ECO:0000256" key="2">
    <source>
        <dbReference type="ARBA" id="ARBA00022617"/>
    </source>
</evidence>
<dbReference type="GO" id="GO:0005506">
    <property type="term" value="F:iron ion binding"/>
    <property type="evidence" value="ECO:0007669"/>
    <property type="project" value="InterPro"/>
</dbReference>
<evidence type="ECO:0000256" key="3">
    <source>
        <dbReference type="ARBA" id="ARBA00022723"/>
    </source>
</evidence>
<dbReference type="AlphaFoldDB" id="A0A151A9Q7"/>
<dbReference type="InterPro" id="IPR002397">
    <property type="entry name" value="Cyt_P450_B"/>
</dbReference>
<dbReference type="InterPro" id="IPR001128">
    <property type="entry name" value="Cyt_P450"/>
</dbReference>
<dbReference type="PRINTS" id="PR00359">
    <property type="entry name" value="BP450"/>
</dbReference>
<dbReference type="Proteomes" id="UP000075321">
    <property type="component" value="Unassembled WGS sequence"/>
</dbReference>
<evidence type="ECO:0000256" key="1">
    <source>
        <dbReference type="ARBA" id="ARBA00010617"/>
    </source>
</evidence>
<keyword evidence="8" id="KW-1185">Reference proteome</keyword>
<name>A0A151A9Q7_9EURY</name>
<evidence type="ECO:0000256" key="5">
    <source>
        <dbReference type="ARBA" id="ARBA00023004"/>
    </source>
</evidence>
<dbReference type="EMBL" id="LTAZ01000013">
    <property type="protein sequence ID" value="KYH24334.1"/>
    <property type="molecule type" value="Genomic_DNA"/>
</dbReference>
<keyword evidence="6" id="KW-0503">Monooxygenase</keyword>
<dbReference type="PANTHER" id="PTHR24291">
    <property type="entry name" value="CYTOCHROME P450 FAMILY 4"/>
    <property type="match status" value="1"/>
</dbReference>
<comment type="similarity">
    <text evidence="1">Belongs to the cytochrome P450 family.</text>
</comment>
<dbReference type="EC" id="1.14.-.-" evidence="7"/>
<comment type="caution">
    <text evidence="7">The sequence shown here is derived from an EMBL/GenBank/DDBJ whole genome shotgun (WGS) entry which is preliminary data.</text>
</comment>
<accession>A0A151A9Q7</accession>
<dbReference type="InterPro" id="IPR050196">
    <property type="entry name" value="Cytochrome_P450_Monoox"/>
</dbReference>
<gene>
    <name evidence="7" type="ORF">HAPAU_33170</name>
</gene>
<dbReference type="PANTHER" id="PTHR24291:SF50">
    <property type="entry name" value="BIFUNCTIONAL ALBAFLAVENONE MONOOXYGENASE_TERPENE SYNTHASE"/>
    <property type="match status" value="1"/>
</dbReference>
<dbReference type="Gene3D" id="1.10.630.10">
    <property type="entry name" value="Cytochrome P450"/>
    <property type="match status" value="1"/>
</dbReference>
<organism evidence="7 8">
    <name type="scientific">Halalkalicoccus paucihalophilus</name>
    <dbReference type="NCBI Taxonomy" id="1008153"/>
    <lineage>
        <taxon>Archaea</taxon>
        <taxon>Methanobacteriati</taxon>
        <taxon>Methanobacteriota</taxon>
        <taxon>Stenosarchaea group</taxon>
        <taxon>Halobacteria</taxon>
        <taxon>Halobacteriales</taxon>
        <taxon>Halococcaceae</taxon>
        <taxon>Halalkalicoccus</taxon>
    </lineage>
</organism>
<dbReference type="InterPro" id="IPR036396">
    <property type="entry name" value="Cyt_P450_sf"/>
</dbReference>
<keyword evidence="3" id="KW-0479">Metal-binding</keyword>
<dbReference type="GO" id="GO:0016705">
    <property type="term" value="F:oxidoreductase activity, acting on paired donors, with incorporation or reduction of molecular oxygen"/>
    <property type="evidence" value="ECO:0007669"/>
    <property type="project" value="InterPro"/>
</dbReference>
<proteinExistence type="inferred from homology"/>
<dbReference type="Pfam" id="PF00067">
    <property type="entry name" value="p450"/>
    <property type="match status" value="1"/>
</dbReference>
<reference evidence="7 8" key="1">
    <citation type="submission" date="2016-02" db="EMBL/GenBank/DDBJ databases">
        <title>Genome sequence of Halalkalicoccus paucihalophilus DSM 24557.</title>
        <authorList>
            <person name="Poehlein A."/>
            <person name="Daniel R."/>
        </authorList>
    </citation>
    <scope>NUCLEOTIDE SEQUENCE [LARGE SCALE GENOMIC DNA]</scope>
    <source>
        <strain evidence="7 8">DSM 24557</strain>
    </source>
</reference>
<dbReference type="PATRIC" id="fig|1008153.3.peg.3483"/>
<keyword evidence="2" id="KW-0349">Heme</keyword>
<dbReference type="SUPFAM" id="SSF48264">
    <property type="entry name" value="Cytochrome P450"/>
    <property type="match status" value="1"/>
</dbReference>
<protein>
    <submittedName>
        <fullName evidence="7">Cytochrome P450 119</fullName>
        <ecNumber evidence="7">1.14.-.-</ecNumber>
    </submittedName>
</protein>
<evidence type="ECO:0000313" key="8">
    <source>
        <dbReference type="Proteomes" id="UP000075321"/>
    </source>
</evidence>
<keyword evidence="5" id="KW-0408">Iron</keyword>
<evidence type="ECO:0000313" key="7">
    <source>
        <dbReference type="EMBL" id="KYH24334.1"/>
    </source>
</evidence>
<dbReference type="GO" id="GO:0020037">
    <property type="term" value="F:heme binding"/>
    <property type="evidence" value="ECO:0007669"/>
    <property type="project" value="InterPro"/>
</dbReference>
<sequence>MINESLRLYPPVYGLFRKPQEPTEIDGYDIPTNATVILPVSAVQRDERWYENPNTFDPNRWKGESEIESENPNFAYYPFGGGLNVCIRETLAKAELKTALAIILRKWEFRPVTKEFERAIAITAQPREELLVEIVER</sequence>
<keyword evidence="4 7" id="KW-0560">Oxidoreductase</keyword>
<evidence type="ECO:0000256" key="6">
    <source>
        <dbReference type="ARBA" id="ARBA00023033"/>
    </source>
</evidence>